<dbReference type="AlphaFoldDB" id="T0IZK7"/>
<dbReference type="eggNOG" id="COG1404">
    <property type="taxonomic scope" value="Bacteria"/>
</dbReference>
<keyword evidence="8" id="KW-1185">Reference proteome</keyword>
<dbReference type="OrthoDB" id="9790784at2"/>
<evidence type="ECO:0000256" key="1">
    <source>
        <dbReference type="ARBA" id="ARBA00011073"/>
    </source>
</evidence>
<dbReference type="EMBL" id="AUWY01000129">
    <property type="protein sequence ID" value="EQB29997.1"/>
    <property type="molecule type" value="Genomic_DNA"/>
</dbReference>
<dbReference type="PRINTS" id="PR00723">
    <property type="entry name" value="SUBTILISIN"/>
</dbReference>
<feature type="active site" description="Charge relay system" evidence="5">
    <location>
        <position position="11"/>
    </location>
</feature>
<dbReference type="InterPro" id="IPR036852">
    <property type="entry name" value="Peptidase_S8/S53_dom_sf"/>
</dbReference>
<reference evidence="7 8" key="1">
    <citation type="journal article" date="2013" name="Genome Announc.">
        <title>Draft Genome Sequence of Sphingobium ummariense Strain RL-3, a Hexachlorocyclohexane-Degrading Bacterium.</title>
        <authorList>
            <person name="Kohli P."/>
            <person name="Dua A."/>
            <person name="Sangwan N."/>
            <person name="Oldach P."/>
            <person name="Khurana J.P."/>
            <person name="Lal R."/>
        </authorList>
    </citation>
    <scope>NUCLEOTIDE SEQUENCE [LARGE SCALE GENOMIC DNA]</scope>
    <source>
        <strain evidence="7 8">RL-3</strain>
    </source>
</reference>
<keyword evidence="3 5" id="KW-0378">Hydrolase</keyword>
<name>T0IZK7_9SPHN</name>
<feature type="domain" description="Peptidase S8/S53" evidence="6">
    <location>
        <begin position="5"/>
        <end position="130"/>
    </location>
</feature>
<dbReference type="InterPro" id="IPR015500">
    <property type="entry name" value="Peptidase_S8_subtilisin-rel"/>
</dbReference>
<sequence length="242" mass="25328">MPHSVRVAVIDSGVHPDHPHIDQDRLLPGVTIAADGTVAEGDTRDRLGHGTAVTAAIQDQAPRALCIPIRVFRDSLRTSARALVTAIDWAIEAQVNLVNLSLGTTNAAHAPAFEAAVERGKAAGVLLVAAREADGTACYPGSLSGVLGVSLDWDCPRDGWRVEQGVFHASGHPRPIPGVPQHRNLHGVSFAVANMTGIAARLRSDQLSGSLFALLQSAEALDRRAVVAAAVQPIGWRGGLSP</sequence>
<dbReference type="Proteomes" id="UP000015523">
    <property type="component" value="Unassembled WGS sequence"/>
</dbReference>
<dbReference type="PANTHER" id="PTHR43806">
    <property type="entry name" value="PEPTIDASE S8"/>
    <property type="match status" value="1"/>
</dbReference>
<dbReference type="RefSeq" id="WP_021319961.1">
    <property type="nucleotide sequence ID" value="NZ_AUWY01000129.1"/>
</dbReference>
<organism evidence="7 8">
    <name type="scientific">Sphingobium ummariense RL-3</name>
    <dbReference type="NCBI Taxonomy" id="1346791"/>
    <lineage>
        <taxon>Bacteria</taxon>
        <taxon>Pseudomonadati</taxon>
        <taxon>Pseudomonadota</taxon>
        <taxon>Alphaproteobacteria</taxon>
        <taxon>Sphingomonadales</taxon>
        <taxon>Sphingomonadaceae</taxon>
        <taxon>Sphingobium</taxon>
    </lineage>
</organism>
<dbReference type="PATRIC" id="fig|1346791.3.peg.4251"/>
<evidence type="ECO:0000256" key="3">
    <source>
        <dbReference type="ARBA" id="ARBA00022801"/>
    </source>
</evidence>
<dbReference type="SUPFAM" id="SSF52743">
    <property type="entry name" value="Subtilisin-like"/>
    <property type="match status" value="1"/>
</dbReference>
<evidence type="ECO:0000313" key="8">
    <source>
        <dbReference type="Proteomes" id="UP000015523"/>
    </source>
</evidence>
<dbReference type="PROSITE" id="PS00136">
    <property type="entry name" value="SUBTILASE_ASP"/>
    <property type="match status" value="1"/>
</dbReference>
<dbReference type="GO" id="GO:0004252">
    <property type="term" value="F:serine-type endopeptidase activity"/>
    <property type="evidence" value="ECO:0007669"/>
    <property type="project" value="UniProtKB-UniRule"/>
</dbReference>
<evidence type="ECO:0000259" key="6">
    <source>
        <dbReference type="Pfam" id="PF00082"/>
    </source>
</evidence>
<proteinExistence type="inferred from homology"/>
<dbReference type="PROSITE" id="PS51892">
    <property type="entry name" value="SUBTILASE"/>
    <property type="match status" value="1"/>
</dbReference>
<gene>
    <name evidence="7" type="ORF">M529_22005</name>
</gene>
<dbReference type="GO" id="GO:0006508">
    <property type="term" value="P:proteolysis"/>
    <property type="evidence" value="ECO:0007669"/>
    <property type="project" value="UniProtKB-KW"/>
</dbReference>
<dbReference type="InterPro" id="IPR000209">
    <property type="entry name" value="Peptidase_S8/S53_dom"/>
</dbReference>
<dbReference type="PANTHER" id="PTHR43806:SF11">
    <property type="entry name" value="CEREVISIN-RELATED"/>
    <property type="match status" value="1"/>
</dbReference>
<evidence type="ECO:0000256" key="4">
    <source>
        <dbReference type="ARBA" id="ARBA00022825"/>
    </source>
</evidence>
<dbReference type="Pfam" id="PF00082">
    <property type="entry name" value="Peptidase_S8"/>
    <property type="match status" value="1"/>
</dbReference>
<feature type="active site" description="Charge relay system" evidence="5">
    <location>
        <position position="49"/>
    </location>
</feature>
<evidence type="ECO:0000313" key="7">
    <source>
        <dbReference type="EMBL" id="EQB29997.1"/>
    </source>
</evidence>
<accession>T0IZK7</accession>
<feature type="active site" description="Charge relay system" evidence="5">
    <location>
        <position position="189"/>
    </location>
</feature>
<keyword evidence="4 5" id="KW-0720">Serine protease</keyword>
<dbReference type="InterPro" id="IPR023827">
    <property type="entry name" value="Peptidase_S8_Asp-AS"/>
</dbReference>
<protein>
    <recommendedName>
        <fullName evidence="6">Peptidase S8/S53 domain-containing protein</fullName>
    </recommendedName>
</protein>
<keyword evidence="2 5" id="KW-0645">Protease</keyword>
<evidence type="ECO:0000256" key="2">
    <source>
        <dbReference type="ARBA" id="ARBA00022670"/>
    </source>
</evidence>
<comment type="similarity">
    <text evidence="1 5">Belongs to the peptidase S8 family.</text>
</comment>
<comment type="caution">
    <text evidence="7">The sequence shown here is derived from an EMBL/GenBank/DDBJ whole genome shotgun (WGS) entry which is preliminary data.</text>
</comment>
<dbReference type="Gene3D" id="3.40.50.200">
    <property type="entry name" value="Peptidase S8/S53 domain"/>
    <property type="match status" value="1"/>
</dbReference>
<evidence type="ECO:0000256" key="5">
    <source>
        <dbReference type="PROSITE-ProRule" id="PRU01240"/>
    </source>
</evidence>
<dbReference type="STRING" id="1346791.M529_22005"/>
<dbReference type="InterPro" id="IPR050131">
    <property type="entry name" value="Peptidase_S8_subtilisin-like"/>
</dbReference>